<name>H6Q8N8_PYROT</name>
<sequence length="75" mass="7984">MDLRVFPVYFHWTTSTLFVVGAIAGLALPTSLGFLAGGLAIVAILVAASFATYPELLMGALLMALMALLARLWRS</sequence>
<dbReference type="Proteomes" id="UP000009062">
    <property type="component" value="Chromosome"/>
</dbReference>
<feature type="transmembrane region" description="Helical" evidence="1">
    <location>
        <begin position="6"/>
        <end position="25"/>
    </location>
</feature>
<dbReference type="AlphaFoldDB" id="H6Q8N8"/>
<evidence type="ECO:0000256" key="1">
    <source>
        <dbReference type="SAM" id="Phobius"/>
    </source>
</evidence>
<protein>
    <submittedName>
        <fullName evidence="2">Uncharacterized protein</fullName>
    </submittedName>
</protein>
<reference evidence="2 3" key="1">
    <citation type="journal article" date="2012" name="Stand. Genomic Sci.">
        <title>Complete genome sequence of Pyrobaculum oguniense.</title>
        <authorList>
            <person name="Bernick D.L."/>
            <person name="Karplus K."/>
            <person name="Lui L.M."/>
            <person name="Coker J.K."/>
            <person name="Murphy J.N."/>
            <person name="Chan P.P."/>
            <person name="Cozen A.E."/>
            <person name="Lowe T.M."/>
        </authorList>
    </citation>
    <scope>NUCLEOTIDE SEQUENCE [LARGE SCALE GENOMIC DNA]</scope>
    <source>
        <strain evidence="2 3">TE7</strain>
    </source>
</reference>
<keyword evidence="1" id="KW-0472">Membrane</keyword>
<dbReference type="EMBL" id="CP003316">
    <property type="protein sequence ID" value="AFA39120.1"/>
    <property type="molecule type" value="Genomic_DNA"/>
</dbReference>
<dbReference type="KEGG" id="pog:Pogu_1093"/>
<organism evidence="2 3">
    <name type="scientific">Pyrobaculum oguniense (strain DSM 13380 / JCM 10595 / TE7)</name>
    <dbReference type="NCBI Taxonomy" id="698757"/>
    <lineage>
        <taxon>Archaea</taxon>
        <taxon>Thermoproteota</taxon>
        <taxon>Thermoprotei</taxon>
        <taxon>Thermoproteales</taxon>
        <taxon>Thermoproteaceae</taxon>
        <taxon>Pyrobaculum</taxon>
    </lineage>
</organism>
<dbReference type="STRING" id="698757.Pogu_1093"/>
<proteinExistence type="predicted"/>
<gene>
    <name evidence="2" type="ordered locus">Pogu_1093</name>
</gene>
<keyword evidence="1" id="KW-1133">Transmembrane helix</keyword>
<feature type="transmembrane region" description="Helical" evidence="1">
    <location>
        <begin position="56"/>
        <end position="73"/>
    </location>
</feature>
<evidence type="ECO:0000313" key="2">
    <source>
        <dbReference type="EMBL" id="AFA39120.1"/>
    </source>
</evidence>
<keyword evidence="1" id="KW-0812">Transmembrane</keyword>
<dbReference type="HOGENOM" id="CLU_2662521_0_0_2"/>
<evidence type="ECO:0000313" key="3">
    <source>
        <dbReference type="Proteomes" id="UP000009062"/>
    </source>
</evidence>
<accession>H6Q8N8</accession>
<keyword evidence="3" id="KW-1185">Reference proteome</keyword>
<feature type="transmembrane region" description="Helical" evidence="1">
    <location>
        <begin position="32"/>
        <end position="50"/>
    </location>
</feature>